<dbReference type="Proteomes" id="UP001305702">
    <property type="component" value="Chromosome"/>
</dbReference>
<dbReference type="SUPFAM" id="SSF53850">
    <property type="entry name" value="Periplasmic binding protein-like II"/>
    <property type="match status" value="1"/>
</dbReference>
<accession>A0AA96RHD9</accession>
<keyword evidence="2" id="KW-0813">Transport</keyword>
<dbReference type="RefSeq" id="WP_315607038.1">
    <property type="nucleotide sequence ID" value="NZ_CP130318.1"/>
</dbReference>
<protein>
    <submittedName>
        <fullName evidence="5">Sugar ABC transporter substrate-binding protein</fullName>
    </submittedName>
</protein>
<keyword evidence="6" id="KW-1185">Reference proteome</keyword>
<dbReference type="GO" id="GO:0055052">
    <property type="term" value="C:ATP-binding cassette (ABC) transporter complex, substrate-binding subunit-containing"/>
    <property type="evidence" value="ECO:0007669"/>
    <property type="project" value="TreeGrafter"/>
</dbReference>
<evidence type="ECO:0000256" key="3">
    <source>
        <dbReference type="ARBA" id="ARBA00022729"/>
    </source>
</evidence>
<evidence type="ECO:0000256" key="2">
    <source>
        <dbReference type="ARBA" id="ARBA00022448"/>
    </source>
</evidence>
<dbReference type="CDD" id="cd13585">
    <property type="entry name" value="PBP2_TMBP_like"/>
    <property type="match status" value="1"/>
</dbReference>
<feature type="chain" id="PRO_5041743767" evidence="4">
    <location>
        <begin position="21"/>
        <end position="447"/>
    </location>
</feature>
<dbReference type="InterPro" id="IPR006059">
    <property type="entry name" value="SBP"/>
</dbReference>
<dbReference type="Pfam" id="PF01547">
    <property type="entry name" value="SBP_bac_1"/>
    <property type="match status" value="1"/>
</dbReference>
<organism evidence="5 6">
    <name type="scientific">Paenibacillus aurantius</name>
    <dbReference type="NCBI Taxonomy" id="2918900"/>
    <lineage>
        <taxon>Bacteria</taxon>
        <taxon>Bacillati</taxon>
        <taxon>Bacillota</taxon>
        <taxon>Bacilli</taxon>
        <taxon>Bacillales</taxon>
        <taxon>Paenibacillaceae</taxon>
        <taxon>Paenibacillus</taxon>
    </lineage>
</organism>
<proteinExistence type="inferred from homology"/>
<dbReference type="KEGG" id="paun:MJA45_09605"/>
<evidence type="ECO:0000313" key="6">
    <source>
        <dbReference type="Proteomes" id="UP001305702"/>
    </source>
</evidence>
<keyword evidence="3 4" id="KW-0732">Signal</keyword>
<dbReference type="GO" id="GO:1901982">
    <property type="term" value="F:maltose binding"/>
    <property type="evidence" value="ECO:0007669"/>
    <property type="project" value="TreeGrafter"/>
</dbReference>
<reference evidence="5 6" key="1">
    <citation type="submission" date="2022-02" db="EMBL/GenBank/DDBJ databases">
        <title>Paenibacillus sp. MBLB1776 Whole Genome Shotgun Sequencing.</title>
        <authorList>
            <person name="Hwang C.Y."/>
            <person name="Cho E.-S."/>
            <person name="Seo M.-J."/>
        </authorList>
    </citation>
    <scope>NUCLEOTIDE SEQUENCE [LARGE SCALE GENOMIC DNA]</scope>
    <source>
        <strain evidence="5 6">MBLB1776</strain>
    </source>
</reference>
<evidence type="ECO:0000256" key="4">
    <source>
        <dbReference type="SAM" id="SignalP"/>
    </source>
</evidence>
<evidence type="ECO:0000313" key="5">
    <source>
        <dbReference type="EMBL" id="WNQ13258.1"/>
    </source>
</evidence>
<dbReference type="PANTHER" id="PTHR30061:SF50">
    <property type="entry name" value="MALTOSE_MALTODEXTRIN-BINDING PERIPLASMIC PROTEIN"/>
    <property type="match status" value="1"/>
</dbReference>
<sequence length="447" mass="48785">MKRKMFLGMSMVLIAGMVTACSSQSNGSGAGSSSAPGSSAASSPKAENVELTWWTDSNADMQDIYKQYKADFEKANPNVKINIVAQPDDKIQERISIAVNTNALPDIQEGSIGWPLTYAKKGLLVPLDEIIQKNDFDPGVLNSLAVDKKSYMYPFNFTASAMMVNRDLFKAKNAENLLPKDMGTWTYDQFKEAAKAVNEPSKQIYGFGTYAGDIGGDQGHHMFLWGFGAKTWADDNMTAVLNSPQGAEGLEYLIKMVEEGLTPPGTAGLKAGQVINEMFLQGKVAMTFGSIGNFSAFNKAWNEGSAKKFDVDLVPYPSKDGKSSNTVLFGSSYWVWNTKNEAKIKWSKEFVKFVNTKENMSKLTKLPSIIVPLKSLAGSYDANSAQGKTLKLFQYAGNIGVAIPGYSETRAAFTPELQAAFTRKKTPQQALDAWVTKANEIVKNASK</sequence>
<dbReference type="EMBL" id="CP130318">
    <property type="protein sequence ID" value="WNQ13258.1"/>
    <property type="molecule type" value="Genomic_DNA"/>
</dbReference>
<comment type="similarity">
    <text evidence="1">Belongs to the bacterial solute-binding protein 1 family.</text>
</comment>
<gene>
    <name evidence="5" type="ORF">MJA45_09605</name>
</gene>
<dbReference type="PROSITE" id="PS51257">
    <property type="entry name" value="PROKAR_LIPOPROTEIN"/>
    <property type="match status" value="1"/>
</dbReference>
<dbReference type="PANTHER" id="PTHR30061">
    <property type="entry name" value="MALTOSE-BINDING PERIPLASMIC PROTEIN"/>
    <property type="match status" value="1"/>
</dbReference>
<feature type="signal peptide" evidence="4">
    <location>
        <begin position="1"/>
        <end position="20"/>
    </location>
</feature>
<dbReference type="GO" id="GO:0042956">
    <property type="term" value="P:maltodextrin transmembrane transport"/>
    <property type="evidence" value="ECO:0007669"/>
    <property type="project" value="TreeGrafter"/>
</dbReference>
<name>A0AA96RHD9_9BACL</name>
<dbReference type="AlphaFoldDB" id="A0AA96RHD9"/>
<dbReference type="GO" id="GO:0015768">
    <property type="term" value="P:maltose transport"/>
    <property type="evidence" value="ECO:0007669"/>
    <property type="project" value="TreeGrafter"/>
</dbReference>
<evidence type="ECO:0000256" key="1">
    <source>
        <dbReference type="ARBA" id="ARBA00008520"/>
    </source>
</evidence>
<dbReference type="Gene3D" id="3.40.190.10">
    <property type="entry name" value="Periplasmic binding protein-like II"/>
    <property type="match status" value="1"/>
</dbReference>